<organism evidence="2 3">
    <name type="scientific">Chromobacterium phragmitis</name>
    <dbReference type="NCBI Taxonomy" id="2202141"/>
    <lineage>
        <taxon>Bacteria</taxon>
        <taxon>Pseudomonadati</taxon>
        <taxon>Pseudomonadota</taxon>
        <taxon>Betaproteobacteria</taxon>
        <taxon>Neisseriales</taxon>
        <taxon>Chromobacteriaceae</taxon>
        <taxon>Chromobacterium</taxon>
    </lineage>
</organism>
<dbReference type="Gene3D" id="3.40.50.1820">
    <property type="entry name" value="alpha/beta hydrolase"/>
    <property type="match status" value="1"/>
</dbReference>
<name>A0ABV0IZE7_9NEIS</name>
<dbReference type="Pfam" id="PF00975">
    <property type="entry name" value="Thioesterase"/>
    <property type="match status" value="1"/>
</dbReference>
<sequence>MSATIWLLPDFIGHPLCFSALAARLEGRAEARLVSYHRYWPYDGIAGLARAVAEDWHGPEPDWLVGYSFGGLVGCELASLLRERGEAPRLLLVDSRLGSAGGGGATALAQLVGSDAYGQLRHKIELLAALGEVDRDCVEANLRLFPGYRPPRTLRDATLIAGRQGEEPYKSMAPWRAYLPDAGLRQVDVAHQDMLADASALEAILSVLDSRERA</sequence>
<dbReference type="RefSeq" id="WP_114059827.1">
    <property type="nucleotide sequence ID" value="NZ_CP029495.1"/>
</dbReference>
<reference evidence="2 3" key="1">
    <citation type="submission" date="2024-05" db="EMBL/GenBank/DDBJ databases">
        <authorList>
            <person name="De Oliveira J.P."/>
            <person name="Noriler S.A."/>
            <person name="De Oliveira A.G."/>
            <person name="Sipoli D.S."/>
        </authorList>
    </citation>
    <scope>NUCLEOTIDE SEQUENCE [LARGE SCALE GENOMIC DNA]</scope>
    <source>
        <strain evidence="2 3">LABIM192</strain>
    </source>
</reference>
<evidence type="ECO:0000313" key="3">
    <source>
        <dbReference type="Proteomes" id="UP001462502"/>
    </source>
</evidence>
<proteinExistence type="predicted"/>
<dbReference type="Proteomes" id="UP001462502">
    <property type="component" value="Unassembled WGS sequence"/>
</dbReference>
<keyword evidence="3" id="KW-1185">Reference proteome</keyword>
<evidence type="ECO:0000259" key="1">
    <source>
        <dbReference type="Pfam" id="PF00975"/>
    </source>
</evidence>
<comment type="caution">
    <text evidence="2">The sequence shown here is derived from an EMBL/GenBank/DDBJ whole genome shotgun (WGS) entry which is preliminary data.</text>
</comment>
<dbReference type="InterPro" id="IPR029058">
    <property type="entry name" value="AB_hydrolase_fold"/>
</dbReference>
<gene>
    <name evidence="2" type="ORF">ABI908_21410</name>
</gene>
<dbReference type="EMBL" id="JBDXMI010000001">
    <property type="protein sequence ID" value="MEO9386660.1"/>
    <property type="molecule type" value="Genomic_DNA"/>
</dbReference>
<evidence type="ECO:0000313" key="2">
    <source>
        <dbReference type="EMBL" id="MEO9386660.1"/>
    </source>
</evidence>
<accession>A0ABV0IZE7</accession>
<dbReference type="InterPro" id="IPR001031">
    <property type="entry name" value="Thioesterase"/>
</dbReference>
<protein>
    <submittedName>
        <fullName evidence="2">Thioesterase domain-containing protein</fullName>
    </submittedName>
</protein>
<dbReference type="SUPFAM" id="SSF53474">
    <property type="entry name" value="alpha/beta-Hydrolases"/>
    <property type="match status" value="1"/>
</dbReference>
<feature type="domain" description="Thioesterase" evidence="1">
    <location>
        <begin position="5"/>
        <end position="93"/>
    </location>
</feature>